<dbReference type="PANTHER" id="PTHR43877:SF2">
    <property type="entry name" value="AMINOALKYLPHOSPHONATE N-ACETYLTRANSFERASE-RELATED"/>
    <property type="match status" value="1"/>
</dbReference>
<dbReference type="InterPro" id="IPR050832">
    <property type="entry name" value="Bact_Acetyltransf"/>
</dbReference>
<accession>A0A0F0GMV7</accession>
<dbReference type="Proteomes" id="UP000033393">
    <property type="component" value="Unassembled WGS sequence"/>
</dbReference>
<protein>
    <recommendedName>
        <fullName evidence="3">N-acetyltransferase domain-containing protein</fullName>
    </recommendedName>
</protein>
<dbReference type="InterPro" id="IPR016181">
    <property type="entry name" value="Acyl_CoA_acyltransferase"/>
</dbReference>
<dbReference type="Pfam" id="PF00583">
    <property type="entry name" value="Acetyltransf_1"/>
    <property type="match status" value="1"/>
</dbReference>
<dbReference type="AlphaFoldDB" id="A0A0F0GMV7"/>
<evidence type="ECO:0000259" key="3">
    <source>
        <dbReference type="PROSITE" id="PS51186"/>
    </source>
</evidence>
<keyword evidence="5" id="KW-1185">Reference proteome</keyword>
<dbReference type="PATRIC" id="fig|68170.10.peg.8773"/>
<organism evidence="4 5">
    <name type="scientific">Lentzea aerocolonigenes</name>
    <name type="common">Lechevalieria aerocolonigenes</name>
    <name type="synonym">Saccharothrix aerocolonigenes</name>
    <dbReference type="NCBI Taxonomy" id="68170"/>
    <lineage>
        <taxon>Bacteria</taxon>
        <taxon>Bacillati</taxon>
        <taxon>Actinomycetota</taxon>
        <taxon>Actinomycetes</taxon>
        <taxon>Pseudonocardiales</taxon>
        <taxon>Pseudonocardiaceae</taxon>
        <taxon>Lentzea</taxon>
    </lineage>
</organism>
<reference evidence="4 5" key="1">
    <citation type="submission" date="2015-02" db="EMBL/GenBank/DDBJ databases">
        <authorList>
            <person name="Ju K.-S."/>
            <person name="Doroghazi J.R."/>
            <person name="Metcalf W."/>
        </authorList>
    </citation>
    <scope>NUCLEOTIDE SEQUENCE [LARGE SCALE GENOMIC DNA]</scope>
    <source>
        <strain evidence="4 5">NRRL B-16140</strain>
    </source>
</reference>
<sequence length="141" mass="15570">MNIIELDDENTALAFDTIRELRPHLTSADDFVAAVRTQRKEGYRLVASLDADGRVAAVAGFRPLTNLYAGSHLYIDDLTTLSTARKQGHAGALLRWVDEEARRLGCAGVHLDSGTHRHDAHRLYLGSGYVIPAFHFSKVVD</sequence>
<dbReference type="eggNOG" id="COG0456">
    <property type="taxonomic scope" value="Bacteria"/>
</dbReference>
<gene>
    <name evidence="4" type="ORF">UK23_33890</name>
</gene>
<evidence type="ECO:0000256" key="2">
    <source>
        <dbReference type="ARBA" id="ARBA00023315"/>
    </source>
</evidence>
<keyword evidence="2" id="KW-0012">Acyltransferase</keyword>
<dbReference type="CDD" id="cd04301">
    <property type="entry name" value="NAT_SF"/>
    <property type="match status" value="1"/>
</dbReference>
<evidence type="ECO:0000256" key="1">
    <source>
        <dbReference type="ARBA" id="ARBA00022679"/>
    </source>
</evidence>
<keyword evidence="1" id="KW-0808">Transferase</keyword>
<comment type="caution">
    <text evidence="4">The sequence shown here is derived from an EMBL/GenBank/DDBJ whole genome shotgun (WGS) entry which is preliminary data.</text>
</comment>
<evidence type="ECO:0000313" key="4">
    <source>
        <dbReference type="EMBL" id="KJK43267.1"/>
    </source>
</evidence>
<feature type="domain" description="N-acetyltransferase" evidence="3">
    <location>
        <begin position="1"/>
        <end position="141"/>
    </location>
</feature>
<dbReference type="Gene3D" id="3.40.630.30">
    <property type="match status" value="1"/>
</dbReference>
<proteinExistence type="predicted"/>
<name>A0A0F0GMV7_LENAE</name>
<dbReference type="PROSITE" id="PS51186">
    <property type="entry name" value="GNAT"/>
    <property type="match status" value="1"/>
</dbReference>
<dbReference type="InterPro" id="IPR000182">
    <property type="entry name" value="GNAT_dom"/>
</dbReference>
<dbReference type="PANTHER" id="PTHR43877">
    <property type="entry name" value="AMINOALKYLPHOSPHONATE N-ACETYLTRANSFERASE-RELATED-RELATED"/>
    <property type="match status" value="1"/>
</dbReference>
<evidence type="ECO:0000313" key="5">
    <source>
        <dbReference type="Proteomes" id="UP000033393"/>
    </source>
</evidence>
<dbReference type="RefSeq" id="WP_045315808.1">
    <property type="nucleotide sequence ID" value="NZ_JYJG01000299.1"/>
</dbReference>
<dbReference type="SUPFAM" id="SSF55729">
    <property type="entry name" value="Acyl-CoA N-acyltransferases (Nat)"/>
    <property type="match status" value="1"/>
</dbReference>
<dbReference type="STRING" id="68170.GCA_000974445_05162"/>
<dbReference type="GO" id="GO:0016747">
    <property type="term" value="F:acyltransferase activity, transferring groups other than amino-acyl groups"/>
    <property type="evidence" value="ECO:0007669"/>
    <property type="project" value="InterPro"/>
</dbReference>
<dbReference type="EMBL" id="JYJG01000299">
    <property type="protein sequence ID" value="KJK43267.1"/>
    <property type="molecule type" value="Genomic_DNA"/>
</dbReference>